<accession>A0A0D2N1J9</accession>
<dbReference type="Proteomes" id="UP000054498">
    <property type="component" value="Unassembled WGS sequence"/>
</dbReference>
<organism evidence="5 6">
    <name type="scientific">Monoraphidium neglectum</name>
    <dbReference type="NCBI Taxonomy" id="145388"/>
    <lineage>
        <taxon>Eukaryota</taxon>
        <taxon>Viridiplantae</taxon>
        <taxon>Chlorophyta</taxon>
        <taxon>core chlorophytes</taxon>
        <taxon>Chlorophyceae</taxon>
        <taxon>CS clade</taxon>
        <taxon>Sphaeropleales</taxon>
        <taxon>Selenastraceae</taxon>
        <taxon>Monoraphidium</taxon>
    </lineage>
</organism>
<feature type="compositionally biased region" description="Basic and acidic residues" evidence="3">
    <location>
        <begin position="59"/>
        <end position="80"/>
    </location>
</feature>
<evidence type="ECO:0000313" key="6">
    <source>
        <dbReference type="Proteomes" id="UP000054498"/>
    </source>
</evidence>
<evidence type="ECO:0000256" key="3">
    <source>
        <dbReference type="SAM" id="MobiDB-lite"/>
    </source>
</evidence>
<protein>
    <submittedName>
        <fullName evidence="5">DNA (Cytosine-5-)-methyltransferase</fullName>
        <ecNumber evidence="5">2.1.1.37</ecNumber>
    </submittedName>
</protein>
<dbReference type="EC" id="2.1.1.37" evidence="5"/>
<name>A0A0D2N1J9_9CHLO</name>
<dbReference type="RefSeq" id="XP_013899145.1">
    <property type="nucleotide sequence ID" value="XM_014043691.1"/>
</dbReference>
<dbReference type="GO" id="GO:0005634">
    <property type="term" value="C:nucleus"/>
    <property type="evidence" value="ECO:0007669"/>
    <property type="project" value="UniProtKB-SubCell"/>
</dbReference>
<feature type="domain" description="RFTS" evidence="4">
    <location>
        <begin position="615"/>
        <end position="701"/>
    </location>
</feature>
<dbReference type="GO" id="GO:0003886">
    <property type="term" value="F:DNA (cytosine-5-)-methyltransferase activity"/>
    <property type="evidence" value="ECO:0007669"/>
    <property type="project" value="UniProtKB-EC"/>
</dbReference>
<evidence type="ECO:0000313" key="5">
    <source>
        <dbReference type="EMBL" id="KIZ00126.1"/>
    </source>
</evidence>
<dbReference type="GO" id="GO:0032259">
    <property type="term" value="P:methylation"/>
    <property type="evidence" value="ECO:0007669"/>
    <property type="project" value="UniProtKB-KW"/>
</dbReference>
<feature type="region of interest" description="Disordered" evidence="3">
    <location>
        <begin position="46"/>
        <end position="110"/>
    </location>
</feature>
<dbReference type="Pfam" id="PF12047">
    <property type="entry name" value="DNMT1-RFD"/>
    <property type="match status" value="2"/>
</dbReference>
<keyword evidence="5" id="KW-0489">Methyltransferase</keyword>
<proteinExistence type="predicted"/>
<feature type="region of interest" description="Disordered" evidence="3">
    <location>
        <begin position="133"/>
        <end position="186"/>
    </location>
</feature>
<dbReference type="GeneID" id="25740709"/>
<gene>
    <name evidence="5" type="ORF">MNEG_7833</name>
</gene>
<sequence length="756" mass="79024">MGRDQTAAMDVDAWKAFGGKVDGKVYVAPGGERLKSWKAAAKLMTDFNKDAPTSAGTKRTAEAAADRSEADAKGGKENKNKKPATKKTKAAATAAPAGDNTIAMATDGPDVKADANAGNAGVAEDDDVAAAAQPVGSGRRAAQGAQYKDGDSSRARKADIIVAEEEPTAAGEADGIRETQGERPSSTRRLLHFTVADKAGIMQPLDRLGLSGEPLFASGAVYPEEGPLNKPLGRHVDSLGPIKGWSLTPPTGAATGPVIRLTTQLGCYTLSRPLQAYKKLWAELQAQATLAVEVMQAVDPALNGNAAATFDEVVSRLARFKAVYKGYASAREALLLNGRFILRQLDAADRARRGAAPSGKDKGKGAAGATEWAFYKGLEAELAKGPVAVGTLMTAGGGIKIADNGGAATSPAAPADDAMAADEEMARRLQAQMDAQAYGSSGGNRGRGSASAAAAAAYIKISEEEIADDYPMPKQYEKEDDEEDELALLWDEELAQLDPDALPRRLVTDFSVYNAEGFMTTLELLPMWSGVDPDEEVFVSGVVKDDDGDWGVGGQGLGQEDTPAPAPAKETEAGGSSAGGSSAGGSSAGGSGSGGSGSGGGTAPGPDMPAAPADPVMVGGTRMFLSQCREWVVEYSADQLFLSIRTDAGWYRLCRPSTKYAPWFRVPLKAARLAVKVIGLLSEAERASRLSFADAIKRLAEEPQGSPLFISKNRDRVERFVVVHGQIFLNQIKAFPKQGLNLAAQLSLFAPWTTRG</sequence>
<reference evidence="5 6" key="1">
    <citation type="journal article" date="2013" name="BMC Genomics">
        <title>Reconstruction of the lipid metabolism for the microalga Monoraphidium neglectum from its genome sequence reveals characteristics suitable for biofuel production.</title>
        <authorList>
            <person name="Bogen C."/>
            <person name="Al-Dilaimi A."/>
            <person name="Albersmeier A."/>
            <person name="Wichmann J."/>
            <person name="Grundmann M."/>
            <person name="Rupp O."/>
            <person name="Lauersen K.J."/>
            <person name="Blifernez-Klassen O."/>
            <person name="Kalinowski J."/>
            <person name="Goesmann A."/>
            <person name="Mussgnug J.H."/>
            <person name="Kruse O."/>
        </authorList>
    </citation>
    <scope>NUCLEOTIDE SEQUENCE [LARGE SCALE GENOMIC DNA]</scope>
    <source>
        <strain evidence="5 6">SAG 48.87</strain>
    </source>
</reference>
<dbReference type="EMBL" id="KK101644">
    <property type="protein sequence ID" value="KIZ00126.1"/>
    <property type="molecule type" value="Genomic_DNA"/>
</dbReference>
<evidence type="ECO:0000256" key="1">
    <source>
        <dbReference type="ARBA" id="ARBA00004123"/>
    </source>
</evidence>
<keyword evidence="2" id="KW-0539">Nucleus</keyword>
<dbReference type="AlphaFoldDB" id="A0A0D2N1J9"/>
<dbReference type="STRING" id="145388.A0A0D2N1J9"/>
<feature type="compositionally biased region" description="Gly residues" evidence="3">
    <location>
        <begin position="576"/>
        <end position="603"/>
    </location>
</feature>
<keyword evidence="6" id="KW-1185">Reference proteome</keyword>
<evidence type="ECO:0000256" key="2">
    <source>
        <dbReference type="ARBA" id="ARBA00023242"/>
    </source>
</evidence>
<feature type="compositionally biased region" description="Low complexity" evidence="3">
    <location>
        <begin position="604"/>
        <end position="614"/>
    </location>
</feature>
<keyword evidence="5" id="KW-0808">Transferase</keyword>
<feature type="compositionally biased region" description="Basic and acidic residues" evidence="3">
    <location>
        <begin position="148"/>
        <end position="159"/>
    </location>
</feature>
<comment type="subcellular location">
    <subcellularLocation>
        <location evidence="1">Nucleus</location>
    </subcellularLocation>
</comment>
<feature type="region of interest" description="Disordered" evidence="3">
    <location>
        <begin position="544"/>
        <end position="614"/>
    </location>
</feature>
<evidence type="ECO:0000259" key="4">
    <source>
        <dbReference type="Pfam" id="PF12047"/>
    </source>
</evidence>
<dbReference type="KEGG" id="mng:MNEG_7833"/>
<dbReference type="InterPro" id="IPR022702">
    <property type="entry name" value="Cytosine_MeTrfase1_RFD"/>
</dbReference>
<feature type="domain" description="RFTS" evidence="4">
    <location>
        <begin position="185"/>
        <end position="319"/>
    </location>
</feature>
<dbReference type="OrthoDB" id="1720556at2759"/>